<protein>
    <submittedName>
        <fullName evidence="3">PAS domain S-box protein</fullName>
    </submittedName>
</protein>
<dbReference type="NCBIfam" id="TIGR00229">
    <property type="entry name" value="sensory_box"/>
    <property type="match status" value="1"/>
</dbReference>
<dbReference type="InterPro" id="IPR000700">
    <property type="entry name" value="PAS-assoc_C"/>
</dbReference>
<dbReference type="EMBL" id="JAXUHJ010000008">
    <property type="protein sequence ID" value="MEJ8542770.1"/>
    <property type="molecule type" value="Genomic_DNA"/>
</dbReference>
<feature type="coiled-coil region" evidence="1">
    <location>
        <begin position="59"/>
        <end position="86"/>
    </location>
</feature>
<evidence type="ECO:0000256" key="1">
    <source>
        <dbReference type="SAM" id="Coils"/>
    </source>
</evidence>
<dbReference type="Pfam" id="PF08448">
    <property type="entry name" value="PAS_4"/>
    <property type="match status" value="1"/>
</dbReference>
<evidence type="ECO:0000259" key="2">
    <source>
        <dbReference type="PROSITE" id="PS50113"/>
    </source>
</evidence>
<dbReference type="PROSITE" id="PS50113">
    <property type="entry name" value="PAC"/>
    <property type="match status" value="1"/>
</dbReference>
<dbReference type="InterPro" id="IPR013656">
    <property type="entry name" value="PAS_4"/>
</dbReference>
<gene>
    <name evidence="3" type="ORF">U2150_04605</name>
</gene>
<evidence type="ECO:0000313" key="3">
    <source>
        <dbReference type="EMBL" id="MEJ8542770.1"/>
    </source>
</evidence>
<dbReference type="SMART" id="SM00086">
    <property type="entry name" value="PAC"/>
    <property type="match status" value="1"/>
</dbReference>
<organism evidence="3 4">
    <name type="scientific">Methanothermobacter wolfeii</name>
    <name type="common">Methanobacterium wolfei</name>
    <dbReference type="NCBI Taxonomy" id="145261"/>
    <lineage>
        <taxon>Archaea</taxon>
        <taxon>Methanobacteriati</taxon>
        <taxon>Methanobacteriota</taxon>
        <taxon>Methanomada group</taxon>
        <taxon>Methanobacteria</taxon>
        <taxon>Methanobacteriales</taxon>
        <taxon>Methanobacteriaceae</taxon>
        <taxon>Methanothermobacter</taxon>
    </lineage>
</organism>
<sequence>MDDEEFERLRGLIEEVKSGGVVSNFEAKRIRSDGETIWVSISMSPLRDFEGNIIGVSTIARDITEIKRTEEALRASEEKYRKIVEKFIQNALALISEINR</sequence>
<dbReference type="InterPro" id="IPR001610">
    <property type="entry name" value="PAC"/>
</dbReference>
<evidence type="ECO:0000313" key="4">
    <source>
        <dbReference type="Proteomes" id="UP001369247"/>
    </source>
</evidence>
<dbReference type="SUPFAM" id="SSF55785">
    <property type="entry name" value="PYP-like sensor domain (PAS domain)"/>
    <property type="match status" value="1"/>
</dbReference>
<name>A0ABU8TVB7_METWO</name>
<dbReference type="CDD" id="cd00130">
    <property type="entry name" value="PAS"/>
    <property type="match status" value="1"/>
</dbReference>
<proteinExistence type="predicted"/>
<keyword evidence="4" id="KW-1185">Reference proteome</keyword>
<dbReference type="InterPro" id="IPR035965">
    <property type="entry name" value="PAS-like_dom_sf"/>
</dbReference>
<accession>A0ABU8TVB7</accession>
<dbReference type="Gene3D" id="3.30.450.20">
    <property type="entry name" value="PAS domain"/>
    <property type="match status" value="1"/>
</dbReference>
<reference evidence="3 4" key="1">
    <citation type="submission" date="2023-12" db="EMBL/GenBank/DDBJ databases">
        <title>Phenotypic and Genomic Characterization of Methanothermobacter wolfeii Strain BSEL, a CO2-Capturing Archaeon with Minimal Nutrient Requirements.</title>
        <authorList>
            <person name="Ale Enriquez F."/>
            <person name="Ahring B.K."/>
        </authorList>
    </citation>
    <scope>NUCLEOTIDE SEQUENCE [LARGE SCALE GENOMIC DNA]</scope>
    <source>
        <strain evidence="3 4">BSEL-1</strain>
    </source>
</reference>
<dbReference type="Proteomes" id="UP001369247">
    <property type="component" value="Unassembled WGS sequence"/>
</dbReference>
<feature type="domain" description="PAC" evidence="2">
    <location>
        <begin position="23"/>
        <end position="75"/>
    </location>
</feature>
<dbReference type="InterPro" id="IPR000014">
    <property type="entry name" value="PAS"/>
</dbReference>
<comment type="caution">
    <text evidence="3">The sequence shown here is derived from an EMBL/GenBank/DDBJ whole genome shotgun (WGS) entry which is preliminary data.</text>
</comment>
<keyword evidence="1" id="KW-0175">Coiled coil</keyword>